<dbReference type="SUPFAM" id="SSF55383">
    <property type="entry name" value="Copper amine oxidase, domain N"/>
    <property type="match status" value="1"/>
</dbReference>
<dbReference type="Pfam" id="PF07833">
    <property type="entry name" value="Cu_amine_oxidN1"/>
    <property type="match status" value="1"/>
</dbReference>
<proteinExistence type="predicted"/>
<organism evidence="3 4">
    <name type="scientific">Paenibacillus agri</name>
    <dbReference type="NCBI Taxonomy" id="2744309"/>
    <lineage>
        <taxon>Bacteria</taxon>
        <taxon>Bacillati</taxon>
        <taxon>Bacillota</taxon>
        <taxon>Bacilli</taxon>
        <taxon>Bacillales</taxon>
        <taxon>Paenibacillaceae</taxon>
        <taxon>Paenibacillus</taxon>
    </lineage>
</organism>
<feature type="signal peptide" evidence="1">
    <location>
        <begin position="1"/>
        <end position="24"/>
    </location>
</feature>
<dbReference type="Proteomes" id="UP000564806">
    <property type="component" value="Unassembled WGS sequence"/>
</dbReference>
<dbReference type="InterPro" id="IPR036582">
    <property type="entry name" value="Mao_N_sf"/>
</dbReference>
<sequence>MKKQIVTLAAATFIFASLQNVSFADSLDGNYDSIATAQNQQNLASKTIDLSDTGVIYKSSSLIPATSIFKAFGGVTEFDAKAGSIKLTLGKDKFVGKVNDKVYYLNGVKRALTTSPQIINGKLMIPVQVLKDAFKSKINKEGDYLTIQISNVTVNIYIDPNYEMYSVYLNKTLYFYNVYYNAIDANTGNIVNIKNLSAIYINKIDTLDNGNVKIWFTQNKKYYYSTVDYNDLGDSKENPFLTKDVHTIYKYSAAVWTLIETNNIKAGMDKTAVILSWGVPDRKNESSSGFMDQWVYEQDEETVYVYFTNGVMKSWSSSDY</sequence>
<gene>
    <name evidence="3" type="ORF">HPT30_19215</name>
</gene>
<feature type="chain" id="PRO_5032503978" evidence="1">
    <location>
        <begin position="25"/>
        <end position="320"/>
    </location>
</feature>
<keyword evidence="1" id="KW-0732">Signal</keyword>
<comment type="caution">
    <text evidence="3">The sequence shown here is derived from an EMBL/GenBank/DDBJ whole genome shotgun (WGS) entry which is preliminary data.</text>
</comment>
<dbReference type="RefSeq" id="WP_175372948.1">
    <property type="nucleotide sequence ID" value="NZ_JABWCS010000215.1"/>
</dbReference>
<dbReference type="EMBL" id="JABWCS010000215">
    <property type="protein sequence ID" value="NUU62477.1"/>
    <property type="molecule type" value="Genomic_DNA"/>
</dbReference>
<dbReference type="AlphaFoldDB" id="A0A850ESH5"/>
<dbReference type="InterPro" id="IPR012854">
    <property type="entry name" value="Cu_amine_oxidase-like_N"/>
</dbReference>
<dbReference type="Gene3D" id="3.30.457.10">
    <property type="entry name" value="Copper amine oxidase-like, N-terminal domain"/>
    <property type="match status" value="1"/>
</dbReference>
<evidence type="ECO:0000313" key="3">
    <source>
        <dbReference type="EMBL" id="NUU62477.1"/>
    </source>
</evidence>
<feature type="domain" description="Copper amine oxidase-like N-terminal" evidence="2">
    <location>
        <begin position="46"/>
        <end position="149"/>
    </location>
</feature>
<reference evidence="3" key="1">
    <citation type="submission" date="2020-06" db="EMBL/GenBank/DDBJ databases">
        <title>Paenibacillus sp. nov., isolated from soil.</title>
        <authorList>
            <person name="Seo Y.L."/>
        </authorList>
    </citation>
    <scope>NUCLEOTIDE SEQUENCE [LARGE SCALE GENOMIC DNA]</scope>
    <source>
        <strain evidence="3">JW14</strain>
    </source>
</reference>
<name>A0A850ESH5_9BACL</name>
<evidence type="ECO:0000313" key="4">
    <source>
        <dbReference type="Proteomes" id="UP000564806"/>
    </source>
</evidence>
<protein>
    <submittedName>
        <fullName evidence="3">Copper amine oxidase N-terminal domain-containing protein</fullName>
    </submittedName>
</protein>
<accession>A0A850ESH5</accession>
<keyword evidence="4" id="KW-1185">Reference proteome</keyword>
<evidence type="ECO:0000256" key="1">
    <source>
        <dbReference type="SAM" id="SignalP"/>
    </source>
</evidence>
<evidence type="ECO:0000259" key="2">
    <source>
        <dbReference type="Pfam" id="PF07833"/>
    </source>
</evidence>